<feature type="region of interest" description="Disordered" evidence="1">
    <location>
        <begin position="369"/>
        <end position="413"/>
    </location>
</feature>
<feature type="compositionally biased region" description="Basic and acidic residues" evidence="1">
    <location>
        <begin position="453"/>
        <end position="466"/>
    </location>
</feature>
<protein>
    <recommendedName>
        <fullName evidence="2">F-box domain-containing protein</fullName>
    </recommendedName>
</protein>
<feature type="compositionally biased region" description="Basic and acidic residues" evidence="1">
    <location>
        <begin position="565"/>
        <end position="574"/>
    </location>
</feature>
<dbReference type="OrthoDB" id="4200124at2759"/>
<proteinExistence type="predicted"/>
<name>A0A1E1LHK5_9HELO</name>
<dbReference type="AlphaFoldDB" id="A0A1E1LHK5"/>
<feature type="compositionally biased region" description="Low complexity" evidence="1">
    <location>
        <begin position="441"/>
        <end position="452"/>
    </location>
</feature>
<evidence type="ECO:0000259" key="2">
    <source>
        <dbReference type="PROSITE" id="PS50181"/>
    </source>
</evidence>
<organism evidence="3 4">
    <name type="scientific">Rhynchosporium agropyri</name>
    <dbReference type="NCBI Taxonomy" id="914238"/>
    <lineage>
        <taxon>Eukaryota</taxon>
        <taxon>Fungi</taxon>
        <taxon>Dikarya</taxon>
        <taxon>Ascomycota</taxon>
        <taxon>Pezizomycotina</taxon>
        <taxon>Leotiomycetes</taxon>
        <taxon>Helotiales</taxon>
        <taxon>Ploettnerulaceae</taxon>
        <taxon>Rhynchosporium</taxon>
    </lineage>
</organism>
<sequence length="1084" mass="119552">MPGIPLGHARRRGTVPIKKPQLEDVWHRSLYVLGLQEMNAPPPPEAEAEAEAESSTPAVPDLETASPIVSLTETSNASLPAMPQKRIVFDDLPIETKKEIFKHATSHDLITLSLVSKLFRDLAAERIYRNFHILFPDEDDPSNDYPYDCLAGGLETFATSDYNYGQYLKEFIVETESGGTKGTTACSAYTNELSCGKFMNTLLLLTIRQAKTLERFQWDIRVELSRPVWRELHKIETLKHLHVRMQTGRSVYQPLAPLPNSVLPPAPGQTDSAMPGSLLHPLPPILPVPAGSANSFPFGVQIAKIYLQPPIGKHETKTPPTFSNFKLLRTLTVVDMDSLEYLDELKECIQNSSTTLRSLKLSFSDALINSSRKPLPDPQSDDDSDQEDEFGQIIPPGHPPPNPALGASDPNGPLKILKAQEEKKRQEAALAKILGVEHAATTPKPKLPSTPKTEPEKPKVEEDPKRRFIRNLAPVAAKLMGHVKAAGNISDQAKETLAMIEKAAKLYLEATENKADATEEKTDNAPVSVGSSTTKSTPDSSSASTDGVEDAAIMTGAVGDEEPGLFDKPEETKVNPDVSNPEDFDVEGPEGGELIMEAPEAGVEITGNEAVAPDTAAPGVLRNETAAIGPETELLSLLDGLGDQKIGGLDEQKRAELWKVLIKHRQMVSIVVEMEQEGHAWAEKVKEFTARLESGAIVSDTEKKMVIEANAAIQMISQKVAQLSGSMNTVREHLDELKCRLRVPGALDSAMTEYVRNTRGLTLEALSIYMIPTKASVLSKGVDLHVLQSITLLNVGTQSPFWNLLGRENKLSPLPLHKIHTDNVTLPFLLCLSQLDRITELILMERISKDRVESNALKSTVTMDQIRKMVLKKHAPTIRILVIRNDTISMDWGLNIKTAMLLCERAKNLEELGCSMSIRPIHTILQYMSDLPSLRVLHMISLHNPEDQCTWAFREFRKFIVDALCHTPAMNLEYIALDQAVDRLVRRKPMPKPKTTNADKKGKGKEMNWTSAKALAELVMGTTAVANSTTGVWTENGKYDFPDSSDDEDGIVKTGLRVEIIDGIRFSDVVDVRIFERDVLTGKL</sequence>
<dbReference type="SMART" id="SM00256">
    <property type="entry name" value="FBOX"/>
    <property type="match status" value="1"/>
</dbReference>
<feature type="compositionally biased region" description="Basic and acidic residues" evidence="1">
    <location>
        <begin position="514"/>
        <end position="523"/>
    </location>
</feature>
<keyword evidence="4" id="KW-1185">Reference proteome</keyword>
<feature type="domain" description="F-box" evidence="2">
    <location>
        <begin position="86"/>
        <end position="131"/>
    </location>
</feature>
<dbReference type="EMBL" id="FJUX01000122">
    <property type="protein sequence ID" value="CZT09988.1"/>
    <property type="molecule type" value="Genomic_DNA"/>
</dbReference>
<feature type="compositionally biased region" description="Low complexity" evidence="1">
    <location>
        <begin position="531"/>
        <end position="545"/>
    </location>
</feature>
<dbReference type="Proteomes" id="UP000178912">
    <property type="component" value="Unassembled WGS sequence"/>
</dbReference>
<dbReference type="InterPro" id="IPR036047">
    <property type="entry name" value="F-box-like_dom_sf"/>
</dbReference>
<feature type="region of interest" description="Disordered" evidence="1">
    <location>
        <begin position="37"/>
        <end position="62"/>
    </location>
</feature>
<gene>
    <name evidence="3" type="ORF">RAG0_14596</name>
</gene>
<evidence type="ECO:0000313" key="4">
    <source>
        <dbReference type="Proteomes" id="UP000178912"/>
    </source>
</evidence>
<dbReference type="Pfam" id="PF00646">
    <property type="entry name" value="F-box"/>
    <property type="match status" value="1"/>
</dbReference>
<evidence type="ECO:0000313" key="3">
    <source>
        <dbReference type="EMBL" id="CZT09988.1"/>
    </source>
</evidence>
<feature type="region of interest" description="Disordered" evidence="1">
    <location>
        <begin position="560"/>
        <end position="583"/>
    </location>
</feature>
<dbReference type="SUPFAM" id="SSF81383">
    <property type="entry name" value="F-box domain"/>
    <property type="match status" value="1"/>
</dbReference>
<feature type="region of interest" description="Disordered" evidence="1">
    <location>
        <begin position="435"/>
        <end position="467"/>
    </location>
</feature>
<evidence type="ECO:0000256" key="1">
    <source>
        <dbReference type="SAM" id="MobiDB-lite"/>
    </source>
</evidence>
<dbReference type="PROSITE" id="PS50181">
    <property type="entry name" value="FBOX"/>
    <property type="match status" value="1"/>
</dbReference>
<feature type="compositionally biased region" description="Acidic residues" evidence="1">
    <location>
        <begin position="379"/>
        <end position="390"/>
    </location>
</feature>
<dbReference type="InterPro" id="IPR001810">
    <property type="entry name" value="F-box_dom"/>
</dbReference>
<reference evidence="4" key="1">
    <citation type="submission" date="2016-03" db="EMBL/GenBank/DDBJ databases">
        <authorList>
            <person name="Guldener U."/>
        </authorList>
    </citation>
    <scope>NUCLEOTIDE SEQUENCE [LARGE SCALE GENOMIC DNA]</scope>
    <source>
        <strain evidence="4">04CH-RAC-A.6.1</strain>
    </source>
</reference>
<feature type="region of interest" description="Disordered" evidence="1">
    <location>
        <begin position="514"/>
        <end position="548"/>
    </location>
</feature>
<accession>A0A1E1LHK5</accession>